<evidence type="ECO:0000256" key="6">
    <source>
        <dbReference type="ARBA" id="ARBA00023139"/>
    </source>
</evidence>
<comment type="similarity">
    <text evidence="2">Belongs to the GerABKC lipoprotein family.</text>
</comment>
<dbReference type="Proteomes" id="UP001164761">
    <property type="component" value="Chromosome"/>
</dbReference>
<evidence type="ECO:0000256" key="7">
    <source>
        <dbReference type="ARBA" id="ARBA00023288"/>
    </source>
</evidence>
<dbReference type="InterPro" id="IPR046953">
    <property type="entry name" value="Spore_GerAC-like_C"/>
</dbReference>
<comment type="subcellular location">
    <subcellularLocation>
        <location evidence="1">Membrane</location>
        <topology evidence="1">Lipid-anchor</topology>
    </subcellularLocation>
</comment>
<evidence type="ECO:0000259" key="9">
    <source>
        <dbReference type="Pfam" id="PF25198"/>
    </source>
</evidence>
<dbReference type="EMBL" id="CP104067">
    <property type="protein sequence ID" value="WAH44496.1"/>
    <property type="molecule type" value="Genomic_DNA"/>
</dbReference>
<protein>
    <submittedName>
        <fullName evidence="10">Ger(X)C family spore germination protein</fullName>
    </submittedName>
</protein>
<dbReference type="Pfam" id="PF05504">
    <property type="entry name" value="Spore_GerAC"/>
    <property type="match status" value="1"/>
</dbReference>
<name>A0ABY6ZQR1_9BACL</name>
<keyword evidence="4" id="KW-0732">Signal</keyword>
<keyword evidence="3" id="KW-0309">Germination</keyword>
<dbReference type="PANTHER" id="PTHR35789">
    <property type="entry name" value="SPORE GERMINATION PROTEIN B3"/>
    <property type="match status" value="1"/>
</dbReference>
<evidence type="ECO:0000256" key="4">
    <source>
        <dbReference type="ARBA" id="ARBA00022729"/>
    </source>
</evidence>
<gene>
    <name evidence="10" type="ORF">NZD89_03460</name>
</gene>
<accession>A0ABY6ZQR1</accession>
<reference evidence="10" key="1">
    <citation type="submission" date="2022-08" db="EMBL/GenBank/DDBJ databases">
        <title>Alicyclobacillus fastidiosus DSM 17978, complete genome.</title>
        <authorList>
            <person name="Wang Q."/>
            <person name="Cai R."/>
            <person name="Wang Z."/>
        </authorList>
    </citation>
    <scope>NUCLEOTIDE SEQUENCE</scope>
    <source>
        <strain evidence="10">DSM 17978</strain>
    </source>
</reference>
<keyword evidence="7" id="KW-0449">Lipoprotein</keyword>
<evidence type="ECO:0000256" key="1">
    <source>
        <dbReference type="ARBA" id="ARBA00004635"/>
    </source>
</evidence>
<evidence type="ECO:0000256" key="3">
    <source>
        <dbReference type="ARBA" id="ARBA00022544"/>
    </source>
</evidence>
<keyword evidence="5" id="KW-0472">Membrane</keyword>
<evidence type="ECO:0000256" key="2">
    <source>
        <dbReference type="ARBA" id="ARBA00007886"/>
    </source>
</evidence>
<proteinExistence type="inferred from homology"/>
<dbReference type="PANTHER" id="PTHR35789:SF1">
    <property type="entry name" value="SPORE GERMINATION PROTEIN B3"/>
    <property type="match status" value="1"/>
</dbReference>
<dbReference type="RefSeq" id="WP_268008380.1">
    <property type="nucleotide sequence ID" value="NZ_CP104067.1"/>
</dbReference>
<feature type="domain" description="Spore germination GerAC-like C-terminal" evidence="8">
    <location>
        <begin position="153"/>
        <end position="321"/>
    </location>
</feature>
<keyword evidence="6" id="KW-0564">Palmitate</keyword>
<keyword evidence="11" id="KW-1185">Reference proteome</keyword>
<evidence type="ECO:0000313" key="10">
    <source>
        <dbReference type="EMBL" id="WAH44496.1"/>
    </source>
</evidence>
<dbReference type="InterPro" id="IPR057336">
    <property type="entry name" value="GerAC_N"/>
</dbReference>
<evidence type="ECO:0000313" key="11">
    <source>
        <dbReference type="Proteomes" id="UP001164761"/>
    </source>
</evidence>
<evidence type="ECO:0000256" key="5">
    <source>
        <dbReference type="ARBA" id="ARBA00023136"/>
    </source>
</evidence>
<dbReference type="Gene3D" id="3.30.300.210">
    <property type="entry name" value="Nutrient germinant receptor protein C, domain 3"/>
    <property type="match status" value="1"/>
</dbReference>
<sequence>MPLGPGKAVRGETQRPVWVVSTTGKTIDDAVNNLQQELADKLFLGHLRVIIINQKLARSTGIDDIQDFFRRNAEIRRLAWMVISVGDASSAMAVAPKLERVPTLYLVGTMDHSVALGKLPNVYLGNFWATFSSKGREPVLPMIEVSGDKVEMEGLAVFSEGRMVGVLSPLETAAYMEIENERRAGYGVAIPIPGDPRHSVIIKASNRHANIKMHMENGRPVFDVYTRIEANIEEKTGRTHVDDIIDSIGTETEDVLAKGQQKVIAKMQDLHADVFGFGEYVRGRAPDYWVHRLGGSREKWDEMFATTPVHVHVRVYMRRSGMSTH</sequence>
<dbReference type="InterPro" id="IPR008844">
    <property type="entry name" value="Spore_GerAC-like"/>
</dbReference>
<dbReference type="InterPro" id="IPR038501">
    <property type="entry name" value="Spore_GerAC_C_sf"/>
</dbReference>
<dbReference type="Pfam" id="PF25198">
    <property type="entry name" value="Spore_GerAC_N"/>
    <property type="match status" value="1"/>
</dbReference>
<organism evidence="10 11">
    <name type="scientific">Alicyclobacillus fastidiosus</name>
    <dbReference type="NCBI Taxonomy" id="392011"/>
    <lineage>
        <taxon>Bacteria</taxon>
        <taxon>Bacillati</taxon>
        <taxon>Bacillota</taxon>
        <taxon>Bacilli</taxon>
        <taxon>Bacillales</taxon>
        <taxon>Alicyclobacillaceae</taxon>
        <taxon>Alicyclobacillus</taxon>
    </lineage>
</organism>
<dbReference type="NCBIfam" id="TIGR02887">
    <property type="entry name" value="spore_ger_x_C"/>
    <property type="match status" value="1"/>
</dbReference>
<evidence type="ECO:0000259" key="8">
    <source>
        <dbReference type="Pfam" id="PF05504"/>
    </source>
</evidence>
<feature type="domain" description="Spore germination protein N-terminal" evidence="9">
    <location>
        <begin position="10"/>
        <end position="145"/>
    </location>
</feature>